<accession>A0A226WPE4</accession>
<dbReference type="InterPro" id="IPR036526">
    <property type="entry name" value="C-N_Hydrolase_sf"/>
</dbReference>
<evidence type="ECO:0000256" key="1">
    <source>
        <dbReference type="ARBA" id="ARBA00022801"/>
    </source>
</evidence>
<dbReference type="Proteomes" id="UP000214720">
    <property type="component" value="Unassembled WGS sequence"/>
</dbReference>
<dbReference type="SUPFAM" id="SSF56317">
    <property type="entry name" value="Carbon-nitrogen hydrolase"/>
    <property type="match status" value="1"/>
</dbReference>
<dbReference type="PROSITE" id="PS50263">
    <property type="entry name" value="CN_HYDROLASE"/>
    <property type="match status" value="1"/>
</dbReference>
<keyword evidence="3" id="KW-0315">Glutamine amidotransferase</keyword>
<sequence length="298" mass="31595">MKHELVVAAAQMESVPGSIASNVDKHLSMLTAAAAADVQLLVFPELSLVGHGAGAEALRLAMPADDPVLMQIAAACNGMHAVVGFIEESAGAQFYNSVATLAHGRVVHVHRKIALATYGRLDDSKYFGPGDELGGFNLDAYWRVATPICADLWNPALVHASACAGTTLFAAPVSSALEAVGLDFDNPRGWDLALRFYGLVYGTPVVMANRVGREGDLHFWGGSRIVGPDGHVIAQSEQAREELVIATLDYDAVRRARFALPTIRDANALKLNPAVASCRFRDGLGREPALTPQNGGTQ</sequence>
<dbReference type="InterPro" id="IPR003010">
    <property type="entry name" value="C-N_Hydrolase"/>
</dbReference>
<keyword evidence="3" id="KW-0808">Transferase</keyword>
<dbReference type="Pfam" id="PF00795">
    <property type="entry name" value="CN_hydrolase"/>
    <property type="match status" value="1"/>
</dbReference>
<keyword evidence="1" id="KW-0378">Hydrolase</keyword>
<feature type="domain" description="CN hydrolase" evidence="2">
    <location>
        <begin position="5"/>
        <end position="250"/>
    </location>
</feature>
<evidence type="ECO:0000313" key="4">
    <source>
        <dbReference type="Proteomes" id="UP000214720"/>
    </source>
</evidence>
<evidence type="ECO:0000259" key="2">
    <source>
        <dbReference type="PROSITE" id="PS50263"/>
    </source>
</evidence>
<dbReference type="GO" id="GO:0016740">
    <property type="term" value="F:transferase activity"/>
    <property type="evidence" value="ECO:0007669"/>
    <property type="project" value="UniProtKB-KW"/>
</dbReference>
<organism evidence="3 4">
    <name type="scientific">Caballeronia sordidicola</name>
    <name type="common">Burkholderia sordidicola</name>
    <dbReference type="NCBI Taxonomy" id="196367"/>
    <lineage>
        <taxon>Bacteria</taxon>
        <taxon>Pseudomonadati</taxon>
        <taxon>Pseudomonadota</taxon>
        <taxon>Betaproteobacteria</taxon>
        <taxon>Burkholderiales</taxon>
        <taxon>Burkholderiaceae</taxon>
        <taxon>Caballeronia</taxon>
    </lineage>
</organism>
<name>A0A226WPE4_CABSO</name>
<dbReference type="GO" id="GO:0033388">
    <property type="term" value="P:putrescine biosynthetic process from arginine"/>
    <property type="evidence" value="ECO:0007669"/>
    <property type="project" value="TreeGrafter"/>
</dbReference>
<dbReference type="GO" id="GO:0050126">
    <property type="term" value="F:N-carbamoylputrescine amidase activity"/>
    <property type="evidence" value="ECO:0007669"/>
    <property type="project" value="TreeGrafter"/>
</dbReference>
<dbReference type="InterPro" id="IPR050345">
    <property type="entry name" value="Aliph_Amidase/BUP"/>
</dbReference>
<dbReference type="AlphaFoldDB" id="A0A226WPE4"/>
<evidence type="ECO:0000313" key="3">
    <source>
        <dbReference type="EMBL" id="OXC73054.1"/>
    </source>
</evidence>
<dbReference type="PANTHER" id="PTHR43674">
    <property type="entry name" value="NITRILASE C965.09-RELATED"/>
    <property type="match status" value="1"/>
</dbReference>
<dbReference type="PANTHER" id="PTHR43674:SF2">
    <property type="entry name" value="BETA-UREIDOPROPIONASE"/>
    <property type="match status" value="1"/>
</dbReference>
<gene>
    <name evidence="3" type="ORF">BSU04_38865</name>
</gene>
<comment type="caution">
    <text evidence="3">The sequence shown here is derived from an EMBL/GenBank/DDBJ whole genome shotgun (WGS) entry which is preliminary data.</text>
</comment>
<dbReference type="RefSeq" id="WP_089165212.1">
    <property type="nucleotide sequence ID" value="NZ_MTHB01000257.1"/>
</dbReference>
<reference evidence="4" key="1">
    <citation type="submission" date="2017-01" db="EMBL/GenBank/DDBJ databases">
        <title>Genome Analysis of Deinococcus marmoris KOPRI26562.</title>
        <authorList>
            <person name="Kim J.H."/>
            <person name="Oh H.-M."/>
        </authorList>
    </citation>
    <scope>NUCLEOTIDE SEQUENCE [LARGE SCALE GENOMIC DNA]</scope>
    <source>
        <strain evidence="4">PAMC 26633</strain>
    </source>
</reference>
<protein>
    <submittedName>
        <fullName evidence="3">Glutamine amidotransferase chain of NAD synthetase</fullName>
    </submittedName>
</protein>
<dbReference type="Gene3D" id="3.60.110.10">
    <property type="entry name" value="Carbon-nitrogen hydrolase"/>
    <property type="match status" value="1"/>
</dbReference>
<dbReference type="OrthoDB" id="9803803at2"/>
<dbReference type="EMBL" id="MTHB01000257">
    <property type="protein sequence ID" value="OXC73054.1"/>
    <property type="molecule type" value="Genomic_DNA"/>
</dbReference>
<proteinExistence type="predicted"/>